<accession>A0A4Z2I3N2</accession>
<dbReference type="Proteomes" id="UP000314294">
    <property type="component" value="Unassembled WGS sequence"/>
</dbReference>
<protein>
    <submittedName>
        <fullName evidence="1">Uncharacterized protein</fullName>
    </submittedName>
</protein>
<dbReference type="AlphaFoldDB" id="A0A4Z2I3N2"/>
<sequence length="80" mass="9070">MSSAGHEETLWTFPMKRNNPESLGQGHVVIDDIFTRSTYPFYNHEGPILLPYQGWTFDDTPPAQALLAPAIRQTLQEPEV</sequence>
<reference evidence="1 2" key="1">
    <citation type="submission" date="2019-03" db="EMBL/GenBank/DDBJ databases">
        <title>First draft genome of Liparis tanakae, snailfish: a comprehensive survey of snailfish specific genes.</title>
        <authorList>
            <person name="Kim W."/>
            <person name="Song I."/>
            <person name="Jeong J.-H."/>
            <person name="Kim D."/>
            <person name="Kim S."/>
            <person name="Ryu S."/>
            <person name="Song J.Y."/>
            <person name="Lee S.K."/>
        </authorList>
    </citation>
    <scope>NUCLEOTIDE SEQUENCE [LARGE SCALE GENOMIC DNA]</scope>
    <source>
        <tissue evidence="1">Muscle</tissue>
    </source>
</reference>
<gene>
    <name evidence="1" type="ORF">EYF80_017155</name>
</gene>
<evidence type="ECO:0000313" key="1">
    <source>
        <dbReference type="EMBL" id="TNN72548.1"/>
    </source>
</evidence>
<comment type="caution">
    <text evidence="1">The sequence shown here is derived from an EMBL/GenBank/DDBJ whole genome shotgun (WGS) entry which is preliminary data.</text>
</comment>
<proteinExistence type="predicted"/>
<keyword evidence="2" id="KW-1185">Reference proteome</keyword>
<evidence type="ECO:0000313" key="2">
    <source>
        <dbReference type="Proteomes" id="UP000314294"/>
    </source>
</evidence>
<organism evidence="1 2">
    <name type="scientific">Liparis tanakae</name>
    <name type="common">Tanaka's snailfish</name>
    <dbReference type="NCBI Taxonomy" id="230148"/>
    <lineage>
        <taxon>Eukaryota</taxon>
        <taxon>Metazoa</taxon>
        <taxon>Chordata</taxon>
        <taxon>Craniata</taxon>
        <taxon>Vertebrata</taxon>
        <taxon>Euteleostomi</taxon>
        <taxon>Actinopterygii</taxon>
        <taxon>Neopterygii</taxon>
        <taxon>Teleostei</taxon>
        <taxon>Neoteleostei</taxon>
        <taxon>Acanthomorphata</taxon>
        <taxon>Eupercaria</taxon>
        <taxon>Perciformes</taxon>
        <taxon>Cottioidei</taxon>
        <taxon>Cottales</taxon>
        <taxon>Liparidae</taxon>
        <taxon>Liparis</taxon>
    </lineage>
</organism>
<dbReference type="EMBL" id="SRLO01000135">
    <property type="protein sequence ID" value="TNN72548.1"/>
    <property type="molecule type" value="Genomic_DNA"/>
</dbReference>
<name>A0A4Z2I3N2_9TELE</name>